<keyword evidence="2" id="KW-1185">Reference proteome</keyword>
<evidence type="ECO:0000313" key="1">
    <source>
        <dbReference type="EMBL" id="KAG2321552.1"/>
    </source>
</evidence>
<comment type="caution">
    <text evidence="1">The sequence shown here is derived from an EMBL/GenBank/DDBJ whole genome shotgun (WGS) entry which is preliminary data.</text>
</comment>
<proteinExistence type="predicted"/>
<dbReference type="EMBL" id="JAAMPC010000003">
    <property type="protein sequence ID" value="KAG2321552.1"/>
    <property type="molecule type" value="Genomic_DNA"/>
</dbReference>
<reference evidence="1 2" key="1">
    <citation type="submission" date="2020-02" db="EMBL/GenBank/DDBJ databases">
        <authorList>
            <person name="Ma Q."/>
            <person name="Huang Y."/>
            <person name="Song X."/>
            <person name="Pei D."/>
        </authorList>
    </citation>
    <scope>NUCLEOTIDE SEQUENCE [LARGE SCALE GENOMIC DNA]</scope>
    <source>
        <strain evidence="1">Sxm20200214</strain>
        <tissue evidence="1">Leaf</tissue>
    </source>
</reference>
<dbReference type="Proteomes" id="UP000886595">
    <property type="component" value="Unassembled WGS sequence"/>
</dbReference>
<gene>
    <name evidence="1" type="ORF">Bca52824_014765</name>
</gene>
<name>A0A8X8B540_BRACI</name>
<organism evidence="1 2">
    <name type="scientific">Brassica carinata</name>
    <name type="common">Ethiopian mustard</name>
    <name type="synonym">Abyssinian cabbage</name>
    <dbReference type="NCBI Taxonomy" id="52824"/>
    <lineage>
        <taxon>Eukaryota</taxon>
        <taxon>Viridiplantae</taxon>
        <taxon>Streptophyta</taxon>
        <taxon>Embryophyta</taxon>
        <taxon>Tracheophyta</taxon>
        <taxon>Spermatophyta</taxon>
        <taxon>Magnoliopsida</taxon>
        <taxon>eudicotyledons</taxon>
        <taxon>Gunneridae</taxon>
        <taxon>Pentapetalae</taxon>
        <taxon>rosids</taxon>
        <taxon>malvids</taxon>
        <taxon>Brassicales</taxon>
        <taxon>Brassicaceae</taxon>
        <taxon>Brassiceae</taxon>
        <taxon>Brassica</taxon>
    </lineage>
</organism>
<dbReference type="AlphaFoldDB" id="A0A8X8B540"/>
<accession>A0A8X8B540</accession>
<protein>
    <submittedName>
        <fullName evidence="1">Uncharacterized protein</fullName>
    </submittedName>
</protein>
<evidence type="ECO:0000313" key="2">
    <source>
        <dbReference type="Proteomes" id="UP000886595"/>
    </source>
</evidence>
<sequence length="102" mass="11591">MLLDRSAISNGISPFKRPLPSRANMIHQFGSGSEPSYGDDEMTARRTMSERIRTVIEQTPQGMPFMILPLLRVYNNNIHASLFTQRLRQLFHPSDFGAELAN</sequence>